<dbReference type="InParanoid" id="Q0F2B7"/>
<dbReference type="EMBL" id="AATS01000002">
    <property type="protein sequence ID" value="EAU55633.1"/>
    <property type="molecule type" value="Genomic_DNA"/>
</dbReference>
<dbReference type="RefSeq" id="WP_009850652.1">
    <property type="nucleotide sequence ID" value="NZ_DS022295.1"/>
</dbReference>
<dbReference type="STRING" id="314344.AL013_01290"/>
<organism evidence="1 2">
    <name type="scientific">Mariprofundus ferrooxydans PV-1</name>
    <dbReference type="NCBI Taxonomy" id="314345"/>
    <lineage>
        <taxon>Bacteria</taxon>
        <taxon>Pseudomonadati</taxon>
        <taxon>Pseudomonadota</taxon>
        <taxon>Candidatius Mariprofundia</taxon>
        <taxon>Mariprofundales</taxon>
        <taxon>Mariprofundaceae</taxon>
        <taxon>Mariprofundus</taxon>
    </lineage>
</organism>
<gene>
    <name evidence="1" type="ORF">SPV1_01757</name>
</gene>
<proteinExistence type="predicted"/>
<comment type="caution">
    <text evidence="1">The sequence shown here is derived from an EMBL/GenBank/DDBJ whole genome shotgun (WGS) entry which is preliminary data.</text>
</comment>
<evidence type="ECO:0000313" key="1">
    <source>
        <dbReference type="EMBL" id="EAU55633.1"/>
    </source>
</evidence>
<sequence length="230" mass="25681">MFDVIRKNDPEWSRVTRFIHDTYQRAYGAEVDTFMPQIMRVTNAAGEYRAVMGYRAAGQERLFLENYLDEPIEASISRYLGRTIERSSIVEVGNLAEAKAGDARLAIIAATAYMWARGYRWVAFTGVTRMRNVFRKLGLDTRELMVADETRLPPEEVAKWGAYYQGNPVVCFADIKHGHDNLQDLWASLRDTWAAAEEAGIRAAGDNGVPAFAAAEDEATEQGGMEGSGI</sequence>
<reference evidence="1 2" key="1">
    <citation type="submission" date="2006-09" db="EMBL/GenBank/DDBJ databases">
        <authorList>
            <person name="Emerson D."/>
            <person name="Ferriera S."/>
            <person name="Johnson J."/>
            <person name="Kravitz S."/>
            <person name="Halpern A."/>
            <person name="Remington K."/>
            <person name="Beeson K."/>
            <person name="Tran B."/>
            <person name="Rogers Y.-H."/>
            <person name="Friedman R."/>
            <person name="Venter J.C."/>
        </authorList>
    </citation>
    <scope>NUCLEOTIDE SEQUENCE [LARGE SCALE GENOMIC DNA]</scope>
    <source>
        <strain evidence="1 2">PV-1</strain>
    </source>
</reference>
<name>Q0F2B7_9PROT</name>
<dbReference type="Proteomes" id="UP000005297">
    <property type="component" value="Unassembled WGS sequence"/>
</dbReference>
<keyword evidence="2" id="KW-1185">Reference proteome</keyword>
<dbReference type="AlphaFoldDB" id="Q0F2B7"/>
<dbReference type="HOGENOM" id="CLU_092721_2_0_0"/>
<dbReference type="OrthoDB" id="7432757at2"/>
<accession>Q0F2B7</accession>
<dbReference type="InterPro" id="IPR022050">
    <property type="entry name" value="T_hemolysin"/>
</dbReference>
<evidence type="ECO:0000313" key="2">
    <source>
        <dbReference type="Proteomes" id="UP000005297"/>
    </source>
</evidence>
<dbReference type="Pfam" id="PF12261">
    <property type="entry name" value="T_hemolysin"/>
    <property type="match status" value="1"/>
</dbReference>
<dbReference type="eggNOG" id="ENOG5032S9B">
    <property type="taxonomic scope" value="Bacteria"/>
</dbReference>
<protein>
    <recommendedName>
        <fullName evidence="3">Thermostable hemolysin</fullName>
    </recommendedName>
</protein>
<evidence type="ECO:0008006" key="3">
    <source>
        <dbReference type="Google" id="ProtNLM"/>
    </source>
</evidence>